<dbReference type="NCBIfam" id="TIGR02547">
    <property type="entry name" value="casA_cse1"/>
    <property type="match status" value="1"/>
</dbReference>
<dbReference type="EMBL" id="PXYV01000061">
    <property type="protein sequence ID" value="PSR20484.1"/>
    <property type="molecule type" value="Genomic_DNA"/>
</dbReference>
<dbReference type="InterPro" id="IPR013381">
    <property type="entry name" value="CRISPR-assoc_prot_Cse1"/>
</dbReference>
<dbReference type="Proteomes" id="UP000241848">
    <property type="component" value="Unassembled WGS sequence"/>
</dbReference>
<gene>
    <name evidence="1" type="primary">casA</name>
    <name evidence="1" type="ORF">C7B45_14800</name>
</gene>
<sequence>MNLLLDPIFRVKTLSGIQKMSLPQLLDALGQDSVESLVGIQRHQEDGFHVFLCYLASTILARRGNTNASQTADYWLDGLRDLAGEHGDDAWTLVVEDLSRPAFMQPPIPLSDQPQLRLKAETPDEMDLLVTAKDHDVKLRRAHQPHLDHWVYALVNLQTMSGFLGRGQMGIARMNGGFGNRLIVEVVRSFRPGARWRDAIERLLAYRKTLLDSEYGYRHDGLSLVWLAPWNGKTSLSLSQLDPFFLEVCRRVRLRKHSNNTLTVDGLPTTVTRLDAKLLLGAVGDAWLPVDLSKDRKALTVSARGLTPDLLRRIIFSDHLILSPLQRPEGTWRNTCWLTASVLVRGQGKTEGFYERRIPIPPAAQARVFGRSEERDALADLAKRGIDFAGKMRNPVLKLAVFSYLQGGVEHPRLDRDAIEGWWTRISQDFEARWTPDYFPWLWSAADRDTPAFRQDALVEWAQVLRDHALASLSEAEHSLPVKSGRHYRALVEGRRTFFRLLTHKNNFPFLKEDQHERIVAE</sequence>
<proteinExistence type="predicted"/>
<protein>
    <submittedName>
        <fullName evidence="1">Type I-E CRISPR-associated protein Cse1/CasA</fullName>
    </submittedName>
</protein>
<evidence type="ECO:0000313" key="1">
    <source>
        <dbReference type="EMBL" id="PSR20484.1"/>
    </source>
</evidence>
<evidence type="ECO:0000313" key="2">
    <source>
        <dbReference type="Proteomes" id="UP000241848"/>
    </source>
</evidence>
<accession>A0A2T2WE28</accession>
<comment type="caution">
    <text evidence="1">The sequence shown here is derived from an EMBL/GenBank/DDBJ whole genome shotgun (WGS) entry which is preliminary data.</text>
</comment>
<organism evidence="1 2">
    <name type="scientific">Sulfobacillus acidophilus</name>
    <dbReference type="NCBI Taxonomy" id="53633"/>
    <lineage>
        <taxon>Bacteria</taxon>
        <taxon>Bacillati</taxon>
        <taxon>Bacillota</taxon>
        <taxon>Clostridia</taxon>
        <taxon>Eubacteriales</taxon>
        <taxon>Clostridiales Family XVII. Incertae Sedis</taxon>
        <taxon>Sulfobacillus</taxon>
    </lineage>
</organism>
<dbReference type="AlphaFoldDB" id="A0A2T2WE28"/>
<name>A0A2T2WE28_9FIRM</name>
<reference evidence="1 2" key="1">
    <citation type="journal article" date="2014" name="BMC Genomics">
        <title>Comparison of environmental and isolate Sulfobacillus genomes reveals diverse carbon, sulfur, nitrogen, and hydrogen metabolisms.</title>
        <authorList>
            <person name="Justice N.B."/>
            <person name="Norman A."/>
            <person name="Brown C.T."/>
            <person name="Singh A."/>
            <person name="Thomas B.C."/>
            <person name="Banfield J.F."/>
        </authorList>
    </citation>
    <scope>NUCLEOTIDE SEQUENCE [LARGE SCALE GENOMIC DNA]</scope>
    <source>
        <strain evidence="1">AMDSBA3</strain>
    </source>
</reference>